<name>A0ACC1N7P9_9PEZI</name>
<evidence type="ECO:0000313" key="2">
    <source>
        <dbReference type="Proteomes" id="UP001143856"/>
    </source>
</evidence>
<accession>A0ACC1N7P9</accession>
<comment type="caution">
    <text evidence="1">The sequence shown here is derived from an EMBL/GenBank/DDBJ whole genome shotgun (WGS) entry which is preliminary data.</text>
</comment>
<protein>
    <submittedName>
        <fullName evidence="1">Uncharacterized protein</fullName>
    </submittedName>
</protein>
<dbReference type="Proteomes" id="UP001143856">
    <property type="component" value="Unassembled WGS sequence"/>
</dbReference>
<proteinExistence type="predicted"/>
<dbReference type="EMBL" id="JAPDGR010002685">
    <property type="protein sequence ID" value="KAJ2974646.1"/>
    <property type="molecule type" value="Genomic_DNA"/>
</dbReference>
<evidence type="ECO:0000313" key="1">
    <source>
        <dbReference type="EMBL" id="KAJ2974646.1"/>
    </source>
</evidence>
<organism evidence="1 2">
    <name type="scientific">Xylaria curta</name>
    <dbReference type="NCBI Taxonomy" id="42375"/>
    <lineage>
        <taxon>Eukaryota</taxon>
        <taxon>Fungi</taxon>
        <taxon>Dikarya</taxon>
        <taxon>Ascomycota</taxon>
        <taxon>Pezizomycotina</taxon>
        <taxon>Sordariomycetes</taxon>
        <taxon>Xylariomycetidae</taxon>
        <taxon>Xylariales</taxon>
        <taxon>Xylariaceae</taxon>
        <taxon>Xylaria</taxon>
    </lineage>
</organism>
<gene>
    <name evidence="1" type="ORF">NUW58_g8590</name>
</gene>
<sequence length="516" mass="56114">MKPIDATEQSPQPTLTREEYAQLWKDSRLSIPPFMRIPAAATTAFGIGMTLGLAHGSKMAGLRFRAEHAPPVAYDHYRLEGFKVGARLGVLSTAMFCAENLFDEYRGSQDFVSTVMASLAVAGGFSLWNRFSAAETARTAKKGLIFGLVFGGIQDVISLAKGRPVGYITFVSAPPPMSGLPDNVQVNSVSTSAMAKPAPLSVLPLATVLRTLASTTISSSRILLPPSLAIMSTLAHSKRAVFNPDKNPFLRWFLKKTFYAQFCAGENVLEVRRTIDGLKRIGFAGVILGYAREVVLTDSETRDLSSCGEGPLAEECIRNEIKPWKAGIMDTLQLAHASDFVALKFTGAGRQALYALKNRLPPPPDLKKAIDEVCDLAAQRDVPLLFDAEQTALQPGIDDWTLAYQRKYNTKPGHALIYGTYQAYLKATPTVLGSHLATASNEGFTLGVKLVRGAYLGSDPRHVIHDTKADTDTAYDSIASSLIRRQWGPILQQNVAFPQVSILLGSHNLASAWRTR</sequence>
<reference evidence="1" key="1">
    <citation type="submission" date="2022-10" db="EMBL/GenBank/DDBJ databases">
        <title>Genome Sequence of Xylaria curta.</title>
        <authorList>
            <person name="Buettner E."/>
        </authorList>
    </citation>
    <scope>NUCLEOTIDE SEQUENCE</scope>
    <source>
        <strain evidence="1">Babe10</strain>
    </source>
</reference>
<keyword evidence="2" id="KW-1185">Reference proteome</keyword>